<accession>A0A132NRU8</accession>
<feature type="domain" description="Large ribosomal subunit protein uL6 alpha-beta" evidence="6">
    <location>
        <begin position="21"/>
        <end position="93"/>
    </location>
</feature>
<dbReference type="PANTHER" id="PTHR11655">
    <property type="entry name" value="60S/50S RIBOSOMAL PROTEIN L6/L9"/>
    <property type="match status" value="1"/>
</dbReference>
<dbReference type="GO" id="GO:0002181">
    <property type="term" value="P:cytoplasmic translation"/>
    <property type="evidence" value="ECO:0007669"/>
    <property type="project" value="TreeGrafter"/>
</dbReference>
<sequence length="195" mass="21966">MHAFFRGCEAMPLCSSMSIKVPADVECTINKRVVTVKGKKGTLVRDFSHAPLDISHTGDTISVAVWFPRGKRNALPRTICSHIENMFKGVMHGFEYKMRLAYAHFPIAATIVDDNKAVEIRNFMHQIRTRRIDCLPGVTITMSTSVKDELILRGISIEDVSHTAARIHESLKVPHKDLRKFLDGCYVSSRGLQEQ</sequence>
<dbReference type="PIRSF" id="PIRSF002162">
    <property type="entry name" value="Ribosomal_L6"/>
    <property type="match status" value="1"/>
</dbReference>
<keyword evidence="2" id="KW-0699">rRNA-binding</keyword>
<evidence type="ECO:0000259" key="6">
    <source>
        <dbReference type="Pfam" id="PF00347"/>
    </source>
</evidence>
<dbReference type="OrthoDB" id="10252633at2759"/>
<dbReference type="GO" id="GO:0019843">
    <property type="term" value="F:rRNA binding"/>
    <property type="evidence" value="ECO:0007669"/>
    <property type="project" value="UniProtKB-KW"/>
</dbReference>
<dbReference type="VEuPathDB" id="GiardiaDB:QR46_3200"/>
<dbReference type="Proteomes" id="UP000070089">
    <property type="component" value="Unassembled WGS sequence"/>
</dbReference>
<comment type="similarity">
    <text evidence="1">Belongs to the universal ribosomal protein uL6 family.</text>
</comment>
<name>A0A132NRU8_GIAIN</name>
<evidence type="ECO:0000256" key="4">
    <source>
        <dbReference type="ARBA" id="ARBA00022980"/>
    </source>
</evidence>
<proteinExistence type="inferred from homology"/>
<evidence type="ECO:0000256" key="1">
    <source>
        <dbReference type="ARBA" id="ARBA00009356"/>
    </source>
</evidence>
<keyword evidence="3" id="KW-0694">RNA-binding</keyword>
<evidence type="ECO:0000313" key="7">
    <source>
        <dbReference type="EMBL" id="KWX12814.1"/>
    </source>
</evidence>
<evidence type="ECO:0000256" key="2">
    <source>
        <dbReference type="ARBA" id="ARBA00022730"/>
    </source>
</evidence>
<evidence type="ECO:0000256" key="5">
    <source>
        <dbReference type="ARBA" id="ARBA00023274"/>
    </source>
</evidence>
<keyword evidence="5" id="KW-0687">Ribonucleoprotein</keyword>
<reference evidence="7 8" key="1">
    <citation type="journal article" date="2015" name="Mol. Biochem. Parasitol.">
        <title>Identification of polymorphic genes for use in assemblage B genotyping assays through comparative genomics of multiple assemblage B Giardia duodenalis isolates.</title>
        <authorList>
            <person name="Wielinga C."/>
            <person name="Thompson R.C."/>
            <person name="Monis P."/>
            <person name="Ryan U."/>
        </authorList>
    </citation>
    <scope>NUCLEOTIDE SEQUENCE [LARGE SCALE GENOMIC DNA]</scope>
    <source>
        <strain evidence="7 8">BAH15c1</strain>
    </source>
</reference>
<dbReference type="PANTHER" id="PTHR11655:SF16">
    <property type="entry name" value="60S RIBOSOMAL PROTEIN L9"/>
    <property type="match status" value="1"/>
</dbReference>
<dbReference type="EMBL" id="JXTI01000098">
    <property type="protein sequence ID" value="KWX12814.1"/>
    <property type="molecule type" value="Genomic_DNA"/>
</dbReference>
<dbReference type="Pfam" id="PF00347">
    <property type="entry name" value="Ribosomal_L6"/>
    <property type="match status" value="1"/>
</dbReference>
<evidence type="ECO:0000313" key="8">
    <source>
        <dbReference type="Proteomes" id="UP000070089"/>
    </source>
</evidence>
<dbReference type="FunFam" id="3.90.930.12:FF:000008">
    <property type="entry name" value="50S ribosomal protein L6"/>
    <property type="match status" value="1"/>
</dbReference>
<organism evidence="7 8">
    <name type="scientific">Giardia duodenalis assemblage B</name>
    <dbReference type="NCBI Taxonomy" id="1394984"/>
    <lineage>
        <taxon>Eukaryota</taxon>
        <taxon>Metamonada</taxon>
        <taxon>Diplomonadida</taxon>
        <taxon>Hexamitidae</taxon>
        <taxon>Giardiinae</taxon>
        <taxon>Giardia</taxon>
    </lineage>
</organism>
<dbReference type="InterPro" id="IPR000702">
    <property type="entry name" value="Ribosomal_uL6-like"/>
</dbReference>
<comment type="caution">
    <text evidence="7">The sequence shown here is derived from an EMBL/GenBank/DDBJ whole genome shotgun (WGS) entry which is preliminary data.</text>
</comment>
<dbReference type="InterPro" id="IPR020040">
    <property type="entry name" value="Ribosomal_uL6_a/b-dom"/>
</dbReference>
<dbReference type="FunFam" id="3.90.930.12:FF:000004">
    <property type="entry name" value="60S ribosomal protein L9"/>
    <property type="match status" value="1"/>
</dbReference>
<protein>
    <submittedName>
        <fullName evidence="7">LSU ribosomal protein L6P/L9</fullName>
    </submittedName>
</protein>
<dbReference type="InterPro" id="IPR036789">
    <property type="entry name" value="Ribosomal_uL6-like_a/b-dom_sf"/>
</dbReference>
<dbReference type="GO" id="GO:0022625">
    <property type="term" value="C:cytosolic large ribosomal subunit"/>
    <property type="evidence" value="ECO:0007669"/>
    <property type="project" value="TreeGrafter"/>
</dbReference>
<gene>
    <name evidence="7" type="ORF">QR46_3200</name>
</gene>
<dbReference type="GO" id="GO:0003735">
    <property type="term" value="F:structural constituent of ribosome"/>
    <property type="evidence" value="ECO:0007669"/>
    <property type="project" value="InterPro"/>
</dbReference>
<dbReference type="SUPFAM" id="SSF56053">
    <property type="entry name" value="Ribosomal protein L6"/>
    <property type="match status" value="2"/>
</dbReference>
<dbReference type="Gene3D" id="3.90.930.12">
    <property type="entry name" value="Ribosomal protein L6, alpha-beta domain"/>
    <property type="match status" value="2"/>
</dbReference>
<dbReference type="AlphaFoldDB" id="A0A132NRU8"/>
<keyword evidence="4 7" id="KW-0689">Ribosomal protein</keyword>
<evidence type="ECO:0000256" key="3">
    <source>
        <dbReference type="ARBA" id="ARBA00022884"/>
    </source>
</evidence>